<evidence type="ECO:0000259" key="2">
    <source>
        <dbReference type="SMART" id="SM00014"/>
    </source>
</evidence>
<dbReference type="SUPFAM" id="SSF48317">
    <property type="entry name" value="Acid phosphatase/Vanadium-dependent haloperoxidase"/>
    <property type="match status" value="1"/>
</dbReference>
<sequence>METVVDGLIGLDERLFIFLNGIHHPNLDGFMAIITARNTWIPFYLLLIFYIGRRFPVKQAIIFVVYLIASVGLADFITSGLMKPFFERPRPCHNEALAGFVHLIGGHCGGKFGFASSHAANSFALFGGLFFIFRERKVFVKVLLLWAILVSYSRIYVGVHYPGDILVGALIGFLISFTLYTFLKKHFKTYQPNEKNNVTV</sequence>
<dbReference type="PANTHER" id="PTHR14969:SF13">
    <property type="entry name" value="AT30094P"/>
    <property type="match status" value="1"/>
</dbReference>
<proteinExistence type="predicted"/>
<evidence type="ECO:0000313" key="4">
    <source>
        <dbReference type="Proteomes" id="UP000249873"/>
    </source>
</evidence>
<keyword evidence="1" id="KW-0472">Membrane</keyword>
<dbReference type="KEGG" id="als:DJ013_05335"/>
<organism evidence="3 4">
    <name type="scientific">Arcticibacterium luteifluviistationis</name>
    <dbReference type="NCBI Taxonomy" id="1784714"/>
    <lineage>
        <taxon>Bacteria</taxon>
        <taxon>Pseudomonadati</taxon>
        <taxon>Bacteroidota</taxon>
        <taxon>Cytophagia</taxon>
        <taxon>Cytophagales</taxon>
        <taxon>Leadbetterellaceae</taxon>
        <taxon>Arcticibacterium</taxon>
    </lineage>
</organism>
<dbReference type="PANTHER" id="PTHR14969">
    <property type="entry name" value="SPHINGOSINE-1-PHOSPHATE PHOSPHOHYDROLASE"/>
    <property type="match status" value="1"/>
</dbReference>
<dbReference type="EMBL" id="CP029480">
    <property type="protein sequence ID" value="AWV97616.1"/>
    <property type="molecule type" value="Genomic_DNA"/>
</dbReference>
<dbReference type="InterPro" id="IPR036938">
    <property type="entry name" value="PAP2/HPO_sf"/>
</dbReference>
<dbReference type="Proteomes" id="UP000249873">
    <property type="component" value="Chromosome"/>
</dbReference>
<reference evidence="3 4" key="1">
    <citation type="submission" date="2018-05" db="EMBL/GenBank/DDBJ databases">
        <title>Complete genome sequence of Arcticibacterium luteifluviistationis SM1504T, a cytophagaceae bacterium isolated from Arctic surface seawater.</title>
        <authorList>
            <person name="Li Y."/>
            <person name="Qin Q.-L."/>
        </authorList>
    </citation>
    <scope>NUCLEOTIDE SEQUENCE [LARGE SCALE GENOMIC DNA]</scope>
    <source>
        <strain evidence="3 4">SM1504</strain>
    </source>
</reference>
<feature type="domain" description="Phosphatidic acid phosphatase type 2/haloperoxidase" evidence="2">
    <location>
        <begin position="63"/>
        <end position="180"/>
    </location>
</feature>
<name>A0A2Z4G8X5_9BACT</name>
<keyword evidence="1" id="KW-1133">Transmembrane helix</keyword>
<keyword evidence="4" id="KW-1185">Reference proteome</keyword>
<dbReference type="AlphaFoldDB" id="A0A2Z4G8X5"/>
<feature type="transmembrane region" description="Helical" evidence="1">
    <location>
        <begin position="138"/>
        <end position="159"/>
    </location>
</feature>
<dbReference type="RefSeq" id="WP_111370718.1">
    <property type="nucleotide sequence ID" value="NZ_CP029480.1"/>
</dbReference>
<feature type="transmembrane region" description="Helical" evidence="1">
    <location>
        <begin position="60"/>
        <end position="81"/>
    </location>
</feature>
<feature type="transmembrane region" description="Helical" evidence="1">
    <location>
        <begin position="165"/>
        <end position="183"/>
    </location>
</feature>
<dbReference type="OrthoDB" id="9789113at2"/>
<dbReference type="Pfam" id="PF01569">
    <property type="entry name" value="PAP2"/>
    <property type="match status" value="1"/>
</dbReference>
<gene>
    <name evidence="3" type="ORF">DJ013_05335</name>
</gene>
<feature type="transmembrane region" description="Helical" evidence="1">
    <location>
        <begin position="112"/>
        <end position="133"/>
    </location>
</feature>
<dbReference type="Gene3D" id="1.20.144.10">
    <property type="entry name" value="Phosphatidic acid phosphatase type 2/haloperoxidase"/>
    <property type="match status" value="2"/>
</dbReference>
<protein>
    <submittedName>
        <fullName evidence="3">Phosphatase PAP2 family protein</fullName>
    </submittedName>
</protein>
<feature type="transmembrane region" description="Helical" evidence="1">
    <location>
        <begin position="29"/>
        <end position="51"/>
    </location>
</feature>
<keyword evidence="1" id="KW-0812">Transmembrane</keyword>
<accession>A0A2Z4G8X5</accession>
<evidence type="ECO:0000313" key="3">
    <source>
        <dbReference type="EMBL" id="AWV97616.1"/>
    </source>
</evidence>
<dbReference type="SMART" id="SM00014">
    <property type="entry name" value="acidPPc"/>
    <property type="match status" value="1"/>
</dbReference>
<dbReference type="CDD" id="cd03395">
    <property type="entry name" value="PAP2_like_4"/>
    <property type="match status" value="1"/>
</dbReference>
<dbReference type="InterPro" id="IPR000326">
    <property type="entry name" value="PAP2/HPO"/>
</dbReference>
<evidence type="ECO:0000256" key="1">
    <source>
        <dbReference type="SAM" id="Phobius"/>
    </source>
</evidence>